<name>A0ACC7MFE1_9BURK</name>
<reference evidence="1" key="1">
    <citation type="submission" date="2024-11" db="EMBL/GenBank/DDBJ databases">
        <title>Description of Massilia orientalis sp. nov., isolated from rhizosphere soil of Ageratina adenophora.</title>
        <authorList>
            <person name="Wang Y."/>
        </authorList>
    </citation>
    <scope>NUCLEOTIDE SEQUENCE</scope>
    <source>
        <strain evidence="1">YIM B02787</strain>
    </source>
</reference>
<protein>
    <submittedName>
        <fullName evidence="1">AAA family ATPase</fullName>
    </submittedName>
</protein>
<dbReference type="EMBL" id="JASNRB020000013">
    <property type="protein sequence ID" value="MFJ1470195.1"/>
    <property type="molecule type" value="Genomic_DNA"/>
</dbReference>
<proteinExistence type="predicted"/>
<keyword evidence="2" id="KW-1185">Reference proteome</keyword>
<sequence length="404" mass="44948">MDAFYYSRPALADHLVADLTGANPFSDAPNGLFLAAPRRTGKSTFLQNELRPALERAGCVVVYVDLWSDKSRNPGALIADAVGAELHKHLGIVAKTAKGAGVSELNIAGWMKIDTKKIGTIDGLTLADAIRALCDMSRRTVALMIDEAQHSLTSDEGETAMTALKSARDQLNTPSETRLLLVMSGSDRDKLLRLVNSNAAPFFGSAITRMPELDRDFIVHIAGLIERSYPRMAPIDVDVLWDAFERLAHRPQPLLRLLGIVLNPLHSPVRGFEREVLLMAEAQRADDERAMESAYLVLRPIEQAVLWRMFEQKNRFRPYDADALVFYREKTGEKITAQKAQAAIASLRAQTPSLIWKSAKGEYALDDTGMYQWFEKRRQQGTWPPVGPDLAEPDQEDEPDTPQP</sequence>
<evidence type="ECO:0000313" key="2">
    <source>
        <dbReference type="Proteomes" id="UP001168096"/>
    </source>
</evidence>
<comment type="caution">
    <text evidence="1">The sequence shown here is derived from an EMBL/GenBank/DDBJ whole genome shotgun (WGS) entry which is preliminary data.</text>
</comment>
<accession>A0ACC7MFE1</accession>
<evidence type="ECO:0000313" key="1">
    <source>
        <dbReference type="EMBL" id="MFJ1470195.1"/>
    </source>
</evidence>
<gene>
    <name evidence="1" type="ORF">QPK29_020985</name>
</gene>
<organism evidence="1 2">
    <name type="scientific">Massilia orientalis</name>
    <dbReference type="NCBI Taxonomy" id="3050128"/>
    <lineage>
        <taxon>Bacteria</taxon>
        <taxon>Pseudomonadati</taxon>
        <taxon>Pseudomonadota</taxon>
        <taxon>Betaproteobacteria</taxon>
        <taxon>Burkholderiales</taxon>
        <taxon>Oxalobacteraceae</taxon>
        <taxon>Telluria group</taxon>
        <taxon>Massilia</taxon>
    </lineage>
</organism>
<dbReference type="Proteomes" id="UP001168096">
    <property type="component" value="Unassembled WGS sequence"/>
</dbReference>